<keyword evidence="3" id="KW-1185">Reference proteome</keyword>
<feature type="compositionally biased region" description="Low complexity" evidence="1">
    <location>
        <begin position="322"/>
        <end position="331"/>
    </location>
</feature>
<gene>
    <name evidence="2" type="ORF">EVOR1521_LOCUS7715</name>
</gene>
<protein>
    <submittedName>
        <fullName evidence="2">Uncharacterized protein</fullName>
    </submittedName>
</protein>
<organism evidence="2 3">
    <name type="scientific">Effrenium voratum</name>
    <dbReference type="NCBI Taxonomy" id="2562239"/>
    <lineage>
        <taxon>Eukaryota</taxon>
        <taxon>Sar</taxon>
        <taxon>Alveolata</taxon>
        <taxon>Dinophyceae</taxon>
        <taxon>Suessiales</taxon>
        <taxon>Symbiodiniaceae</taxon>
        <taxon>Effrenium</taxon>
    </lineage>
</organism>
<accession>A0AA36I1W5</accession>
<reference evidence="2" key="1">
    <citation type="submission" date="2023-08" db="EMBL/GenBank/DDBJ databases">
        <authorList>
            <person name="Chen Y."/>
            <person name="Shah S."/>
            <person name="Dougan E. K."/>
            <person name="Thang M."/>
            <person name="Chan C."/>
        </authorList>
    </citation>
    <scope>NUCLEOTIDE SEQUENCE</scope>
</reference>
<comment type="caution">
    <text evidence="2">The sequence shown here is derived from an EMBL/GenBank/DDBJ whole genome shotgun (WGS) entry which is preliminary data.</text>
</comment>
<dbReference type="EMBL" id="CAUJNA010000635">
    <property type="protein sequence ID" value="CAJ1379482.1"/>
    <property type="molecule type" value="Genomic_DNA"/>
</dbReference>
<name>A0AA36I1W5_9DINO</name>
<feature type="region of interest" description="Disordered" evidence="1">
    <location>
        <begin position="306"/>
        <end position="331"/>
    </location>
</feature>
<evidence type="ECO:0000313" key="2">
    <source>
        <dbReference type="EMBL" id="CAJ1379482.1"/>
    </source>
</evidence>
<sequence>MASDQSRLGPLALAVLTRLGLEISREGSIHVLRVSAGGRQPLVQRLARAQQRCPRFRVVDVGAAMNPWTLKVLNAVVDRTPQVVEDCFQQPWFSAAAARFCCRSGPHTWLQANNVTCFTKDFDFERCCRNGEPHQLLHFAMDVNKESAWDPLLHHVEVAGKFEFAVASHILEDIVNPEILLQMLPRIARRGFVAMPSKFTELKRGVDEGYGPHRGHIHHRWIGTIQSGQLLLLPKLAFLETIEGDIDVVGNALTADSIDMSFEWDEDDIPFSILNKGFVGPTPVHVIQMYLEVFRTADDVDDVYVHGSDEPESEIPCESRQEALPPSSPEPEAAIMSSVQFCSLRTFEGLSRDLAAQLGATGERCFHRELQEVRRRCLMAMKAVEAAMMIYHTCAAGEPPLGSAARSASFRRRRAS</sequence>
<evidence type="ECO:0000313" key="3">
    <source>
        <dbReference type="Proteomes" id="UP001178507"/>
    </source>
</evidence>
<dbReference type="Proteomes" id="UP001178507">
    <property type="component" value="Unassembled WGS sequence"/>
</dbReference>
<evidence type="ECO:0000256" key="1">
    <source>
        <dbReference type="SAM" id="MobiDB-lite"/>
    </source>
</evidence>
<proteinExistence type="predicted"/>
<dbReference type="AlphaFoldDB" id="A0AA36I1W5"/>